<dbReference type="SUPFAM" id="SSF82185">
    <property type="entry name" value="Histone H3 K4-specific methyltransferase SET7/9 N-terminal domain"/>
    <property type="match status" value="1"/>
</dbReference>
<dbReference type="AlphaFoldDB" id="A0A381VGN5"/>
<sequence length="178" mass="21078">MINRITAFLILLSIGMSQEEYDIINLINEGGVYKQKFNDEILNGIIYKILDDKKVVLGILKNGKKDGLWTEWYPDKRKLEETYKNGMLDGSVSLFYKTGQREWRHTFSNGQFEGLWTYWYENGQKMKEGSFECGDSTGIWIWWDKNGQVKKEKKYKKRKNGIWTNHNEYVLIEVVKDP</sequence>
<evidence type="ECO:0000313" key="1">
    <source>
        <dbReference type="EMBL" id="SVA38938.1"/>
    </source>
</evidence>
<name>A0A381VGN5_9ZZZZ</name>
<dbReference type="Gene3D" id="3.90.930.1">
    <property type="match status" value="1"/>
</dbReference>
<gene>
    <name evidence="1" type="ORF">METZ01_LOCUS91792</name>
</gene>
<accession>A0A381VGN5</accession>
<dbReference type="EMBL" id="UINC01008659">
    <property type="protein sequence ID" value="SVA38938.1"/>
    <property type="molecule type" value="Genomic_DNA"/>
</dbReference>
<dbReference type="Pfam" id="PF07661">
    <property type="entry name" value="MORN_2"/>
    <property type="match status" value="3"/>
</dbReference>
<dbReference type="InterPro" id="IPR011652">
    <property type="entry name" value="MORN_2"/>
</dbReference>
<proteinExistence type="predicted"/>
<protein>
    <recommendedName>
        <fullName evidence="2">Toxin-antitoxin system YwqK family antitoxin</fullName>
    </recommendedName>
</protein>
<evidence type="ECO:0008006" key="2">
    <source>
        <dbReference type="Google" id="ProtNLM"/>
    </source>
</evidence>
<reference evidence="1" key="1">
    <citation type="submission" date="2018-05" db="EMBL/GenBank/DDBJ databases">
        <authorList>
            <person name="Lanie J.A."/>
            <person name="Ng W.-L."/>
            <person name="Kazmierczak K.M."/>
            <person name="Andrzejewski T.M."/>
            <person name="Davidsen T.M."/>
            <person name="Wayne K.J."/>
            <person name="Tettelin H."/>
            <person name="Glass J.I."/>
            <person name="Rusch D."/>
            <person name="Podicherti R."/>
            <person name="Tsui H.-C.T."/>
            <person name="Winkler M.E."/>
        </authorList>
    </citation>
    <scope>NUCLEOTIDE SEQUENCE</scope>
</reference>
<organism evidence="1">
    <name type="scientific">marine metagenome</name>
    <dbReference type="NCBI Taxonomy" id="408172"/>
    <lineage>
        <taxon>unclassified sequences</taxon>
        <taxon>metagenomes</taxon>
        <taxon>ecological metagenomes</taxon>
    </lineage>
</organism>